<gene>
    <name evidence="1" type="ORF">PDTA9734_40320</name>
</gene>
<reference evidence="1 2" key="1">
    <citation type="submission" date="2021-12" db="EMBL/GenBank/DDBJ databases">
        <title>Complete genome sequence of Phytobacter diazotrophicus TA9734.</title>
        <authorList>
            <person name="Kubota H."/>
            <person name="Nakayama Y."/>
            <person name="Ariyoshi T."/>
        </authorList>
    </citation>
    <scope>NUCLEOTIDE SEQUENCE [LARGE SCALE GENOMIC DNA]</scope>
    <source>
        <strain evidence="1 2">TA9734</strain>
    </source>
</reference>
<proteinExistence type="predicted"/>
<accession>A0ABM7VZ33</accession>
<organism evidence="1 2">
    <name type="scientific">Phytobacter diazotrophicus</name>
    <dbReference type="NCBI Taxonomy" id="395631"/>
    <lineage>
        <taxon>Bacteria</taxon>
        <taxon>Pseudomonadati</taxon>
        <taxon>Pseudomonadota</taxon>
        <taxon>Gammaproteobacteria</taxon>
        <taxon>Enterobacterales</taxon>
        <taxon>Enterobacteriaceae</taxon>
        <taxon>Phytobacter</taxon>
    </lineage>
</organism>
<keyword evidence="2" id="KW-1185">Reference proteome</keyword>
<protein>
    <submittedName>
        <fullName evidence="1">Uncharacterized protein</fullName>
    </submittedName>
</protein>
<dbReference type="EMBL" id="AP025334">
    <property type="protein sequence ID" value="BDD52545.1"/>
    <property type="molecule type" value="Genomic_DNA"/>
</dbReference>
<evidence type="ECO:0000313" key="1">
    <source>
        <dbReference type="EMBL" id="BDD52545.1"/>
    </source>
</evidence>
<sequence>MLFTLFSLPNYYGNRYSLLPLKYIQHINTLNANIISIYLPHLIINTNKTIRIKIH</sequence>
<evidence type="ECO:0000313" key="2">
    <source>
        <dbReference type="Proteomes" id="UP001320460"/>
    </source>
</evidence>
<dbReference type="Proteomes" id="UP001320460">
    <property type="component" value="Chromosome"/>
</dbReference>
<name>A0ABM7VZ33_9ENTR</name>